<dbReference type="AlphaFoldDB" id="A0A232F9G7"/>
<feature type="non-terminal residue" evidence="1">
    <location>
        <position position="1"/>
    </location>
</feature>
<name>A0A232F9G7_9HYME</name>
<accession>A0A232F9G7</accession>
<gene>
    <name evidence="1" type="ORF">TSAR_008393</name>
</gene>
<proteinExistence type="predicted"/>
<evidence type="ECO:0000313" key="2">
    <source>
        <dbReference type="Proteomes" id="UP000215335"/>
    </source>
</evidence>
<protein>
    <submittedName>
        <fullName evidence="1">Uncharacterized protein</fullName>
    </submittedName>
</protein>
<keyword evidence="2" id="KW-1185">Reference proteome</keyword>
<dbReference type="EMBL" id="NNAY01000669">
    <property type="protein sequence ID" value="OXU27088.1"/>
    <property type="molecule type" value="Genomic_DNA"/>
</dbReference>
<evidence type="ECO:0000313" key="1">
    <source>
        <dbReference type="EMBL" id="OXU27088.1"/>
    </source>
</evidence>
<comment type="caution">
    <text evidence="1">The sequence shown here is derived from an EMBL/GenBank/DDBJ whole genome shotgun (WGS) entry which is preliminary data.</text>
</comment>
<dbReference type="Proteomes" id="UP000215335">
    <property type="component" value="Unassembled WGS sequence"/>
</dbReference>
<reference evidence="1 2" key="1">
    <citation type="journal article" date="2017" name="Curr. Biol.">
        <title>The Evolution of Venom by Co-option of Single-Copy Genes.</title>
        <authorList>
            <person name="Martinson E.O."/>
            <person name="Mrinalini"/>
            <person name="Kelkar Y.D."/>
            <person name="Chang C.H."/>
            <person name="Werren J.H."/>
        </authorList>
    </citation>
    <scope>NUCLEOTIDE SEQUENCE [LARGE SCALE GENOMIC DNA]</scope>
    <source>
        <strain evidence="1 2">Alberta</strain>
        <tissue evidence="1">Whole body</tissue>
    </source>
</reference>
<sequence>KQKVFATFTLEASIFRPALLPAIVKRLTIESGCSIGMFCGKKSIANGMNNAGITRV</sequence>
<organism evidence="1 2">
    <name type="scientific">Trichomalopsis sarcophagae</name>
    <dbReference type="NCBI Taxonomy" id="543379"/>
    <lineage>
        <taxon>Eukaryota</taxon>
        <taxon>Metazoa</taxon>
        <taxon>Ecdysozoa</taxon>
        <taxon>Arthropoda</taxon>
        <taxon>Hexapoda</taxon>
        <taxon>Insecta</taxon>
        <taxon>Pterygota</taxon>
        <taxon>Neoptera</taxon>
        <taxon>Endopterygota</taxon>
        <taxon>Hymenoptera</taxon>
        <taxon>Apocrita</taxon>
        <taxon>Proctotrupomorpha</taxon>
        <taxon>Chalcidoidea</taxon>
        <taxon>Pteromalidae</taxon>
        <taxon>Pteromalinae</taxon>
        <taxon>Trichomalopsis</taxon>
    </lineage>
</organism>